<dbReference type="Proteomes" id="UP000009192">
    <property type="component" value="Unassembled WGS sequence"/>
</dbReference>
<dbReference type="AlphaFoldDB" id="A0A0Q9X586"/>
<evidence type="ECO:0000313" key="1">
    <source>
        <dbReference type="EMBL" id="KRG03311.1"/>
    </source>
</evidence>
<reference evidence="1 2" key="1">
    <citation type="journal article" date="2007" name="Nature">
        <title>Evolution of genes and genomes on the Drosophila phylogeny.</title>
        <authorList>
            <consortium name="Drosophila 12 Genomes Consortium"/>
            <person name="Clark A.G."/>
            <person name="Eisen M.B."/>
            <person name="Smith D.R."/>
            <person name="Bergman C.M."/>
            <person name="Oliver B."/>
            <person name="Markow T.A."/>
            <person name="Kaufman T.C."/>
            <person name="Kellis M."/>
            <person name="Gelbart W."/>
            <person name="Iyer V.N."/>
            <person name="Pollard D.A."/>
            <person name="Sackton T.B."/>
            <person name="Larracuente A.M."/>
            <person name="Singh N.D."/>
            <person name="Abad J.P."/>
            <person name="Abt D.N."/>
            <person name="Adryan B."/>
            <person name="Aguade M."/>
            <person name="Akashi H."/>
            <person name="Anderson W.W."/>
            <person name="Aquadro C.F."/>
            <person name="Ardell D.H."/>
            <person name="Arguello R."/>
            <person name="Artieri C.G."/>
            <person name="Barbash D.A."/>
            <person name="Barker D."/>
            <person name="Barsanti P."/>
            <person name="Batterham P."/>
            <person name="Batzoglou S."/>
            <person name="Begun D."/>
            <person name="Bhutkar A."/>
            <person name="Blanco E."/>
            <person name="Bosak S.A."/>
            <person name="Bradley R.K."/>
            <person name="Brand A.D."/>
            <person name="Brent M.R."/>
            <person name="Brooks A.N."/>
            <person name="Brown R.H."/>
            <person name="Butlin R.K."/>
            <person name="Caggese C."/>
            <person name="Calvi B.R."/>
            <person name="Bernardo de Carvalho A."/>
            <person name="Caspi A."/>
            <person name="Castrezana S."/>
            <person name="Celniker S.E."/>
            <person name="Chang J.L."/>
            <person name="Chapple C."/>
            <person name="Chatterji S."/>
            <person name="Chinwalla A."/>
            <person name="Civetta A."/>
            <person name="Clifton S.W."/>
            <person name="Comeron J.M."/>
            <person name="Costello J.C."/>
            <person name="Coyne J.A."/>
            <person name="Daub J."/>
            <person name="David R.G."/>
            <person name="Delcher A.L."/>
            <person name="Delehaunty K."/>
            <person name="Do C.B."/>
            <person name="Ebling H."/>
            <person name="Edwards K."/>
            <person name="Eickbush T."/>
            <person name="Evans J.D."/>
            <person name="Filipski A."/>
            <person name="Findeiss S."/>
            <person name="Freyhult E."/>
            <person name="Fulton L."/>
            <person name="Fulton R."/>
            <person name="Garcia A.C."/>
            <person name="Gardiner A."/>
            <person name="Garfield D.A."/>
            <person name="Garvin B.E."/>
            <person name="Gibson G."/>
            <person name="Gilbert D."/>
            <person name="Gnerre S."/>
            <person name="Godfrey J."/>
            <person name="Good R."/>
            <person name="Gotea V."/>
            <person name="Gravely B."/>
            <person name="Greenberg A.J."/>
            <person name="Griffiths-Jones S."/>
            <person name="Gross S."/>
            <person name="Guigo R."/>
            <person name="Gustafson E.A."/>
            <person name="Haerty W."/>
            <person name="Hahn M.W."/>
            <person name="Halligan D.L."/>
            <person name="Halpern A.L."/>
            <person name="Halter G.M."/>
            <person name="Han M.V."/>
            <person name="Heger A."/>
            <person name="Hillier L."/>
            <person name="Hinrichs A.S."/>
            <person name="Holmes I."/>
            <person name="Hoskins R.A."/>
            <person name="Hubisz M.J."/>
            <person name="Hultmark D."/>
            <person name="Huntley M.A."/>
            <person name="Jaffe D.B."/>
            <person name="Jagadeeshan S."/>
            <person name="Jeck W.R."/>
            <person name="Johnson J."/>
            <person name="Jones C.D."/>
            <person name="Jordan W.C."/>
            <person name="Karpen G.H."/>
            <person name="Kataoka E."/>
            <person name="Keightley P.D."/>
            <person name="Kheradpour P."/>
            <person name="Kirkness E.F."/>
            <person name="Koerich L.B."/>
            <person name="Kristiansen K."/>
            <person name="Kudrna D."/>
            <person name="Kulathinal R.J."/>
            <person name="Kumar S."/>
            <person name="Kwok R."/>
            <person name="Lander E."/>
            <person name="Langley C.H."/>
            <person name="Lapoint R."/>
            <person name="Lazzaro B.P."/>
            <person name="Lee S.J."/>
            <person name="Levesque L."/>
            <person name="Li R."/>
            <person name="Lin C.F."/>
            <person name="Lin M.F."/>
            <person name="Lindblad-Toh K."/>
            <person name="Llopart A."/>
            <person name="Long M."/>
            <person name="Low L."/>
            <person name="Lozovsky E."/>
            <person name="Lu J."/>
            <person name="Luo M."/>
            <person name="Machado C.A."/>
            <person name="Makalowski W."/>
            <person name="Marzo M."/>
            <person name="Matsuda M."/>
            <person name="Matzkin L."/>
            <person name="McAllister B."/>
            <person name="McBride C.S."/>
            <person name="McKernan B."/>
            <person name="McKernan K."/>
            <person name="Mendez-Lago M."/>
            <person name="Minx P."/>
            <person name="Mollenhauer M.U."/>
            <person name="Montooth K."/>
            <person name="Mount S.M."/>
            <person name="Mu X."/>
            <person name="Myers E."/>
            <person name="Negre B."/>
            <person name="Newfeld S."/>
            <person name="Nielsen R."/>
            <person name="Noor M.A."/>
            <person name="O'Grady P."/>
            <person name="Pachter L."/>
            <person name="Papaceit M."/>
            <person name="Parisi M.J."/>
            <person name="Parisi M."/>
            <person name="Parts L."/>
            <person name="Pedersen J.S."/>
            <person name="Pesole G."/>
            <person name="Phillippy A.M."/>
            <person name="Ponting C.P."/>
            <person name="Pop M."/>
            <person name="Porcelli D."/>
            <person name="Powell J.R."/>
            <person name="Prohaska S."/>
            <person name="Pruitt K."/>
            <person name="Puig M."/>
            <person name="Quesneville H."/>
            <person name="Ram K.R."/>
            <person name="Rand D."/>
            <person name="Rasmussen M.D."/>
            <person name="Reed L.K."/>
            <person name="Reenan R."/>
            <person name="Reily A."/>
            <person name="Remington K.A."/>
            <person name="Rieger T.T."/>
            <person name="Ritchie M.G."/>
            <person name="Robin C."/>
            <person name="Rogers Y.H."/>
            <person name="Rohde C."/>
            <person name="Rozas J."/>
            <person name="Rubenfield M.J."/>
            <person name="Ruiz A."/>
            <person name="Russo S."/>
            <person name="Salzberg S.L."/>
            <person name="Sanchez-Gracia A."/>
            <person name="Saranga D.J."/>
            <person name="Sato H."/>
            <person name="Schaeffer S.W."/>
            <person name="Schatz M.C."/>
            <person name="Schlenke T."/>
            <person name="Schwartz R."/>
            <person name="Segarra C."/>
            <person name="Singh R.S."/>
            <person name="Sirot L."/>
            <person name="Sirota M."/>
            <person name="Sisneros N.B."/>
            <person name="Smith C.D."/>
            <person name="Smith T.F."/>
            <person name="Spieth J."/>
            <person name="Stage D.E."/>
            <person name="Stark A."/>
            <person name="Stephan W."/>
            <person name="Strausberg R.L."/>
            <person name="Strempel S."/>
            <person name="Sturgill D."/>
            <person name="Sutton G."/>
            <person name="Sutton G.G."/>
            <person name="Tao W."/>
            <person name="Teichmann S."/>
            <person name="Tobari Y.N."/>
            <person name="Tomimura Y."/>
            <person name="Tsolas J.M."/>
            <person name="Valente V.L."/>
            <person name="Venter E."/>
            <person name="Venter J.C."/>
            <person name="Vicario S."/>
            <person name="Vieira F.G."/>
            <person name="Vilella A.J."/>
            <person name="Villasante A."/>
            <person name="Walenz B."/>
            <person name="Wang J."/>
            <person name="Wasserman M."/>
            <person name="Watts T."/>
            <person name="Wilson D."/>
            <person name="Wilson R.K."/>
            <person name="Wing R.A."/>
            <person name="Wolfner M.F."/>
            <person name="Wong A."/>
            <person name="Wong G.K."/>
            <person name="Wu C.I."/>
            <person name="Wu G."/>
            <person name="Yamamoto D."/>
            <person name="Yang H.P."/>
            <person name="Yang S.P."/>
            <person name="Yorke J.A."/>
            <person name="Yoshida K."/>
            <person name="Zdobnov E."/>
            <person name="Zhang P."/>
            <person name="Zhang Y."/>
            <person name="Zimin A.V."/>
            <person name="Baldwin J."/>
            <person name="Abdouelleil A."/>
            <person name="Abdulkadir J."/>
            <person name="Abebe A."/>
            <person name="Abera B."/>
            <person name="Abreu J."/>
            <person name="Acer S.C."/>
            <person name="Aftuck L."/>
            <person name="Alexander A."/>
            <person name="An P."/>
            <person name="Anderson E."/>
            <person name="Anderson S."/>
            <person name="Arachi H."/>
            <person name="Azer M."/>
            <person name="Bachantsang P."/>
            <person name="Barry A."/>
            <person name="Bayul T."/>
            <person name="Berlin A."/>
            <person name="Bessette D."/>
            <person name="Bloom T."/>
            <person name="Blye J."/>
            <person name="Boguslavskiy L."/>
            <person name="Bonnet C."/>
            <person name="Boukhgalter B."/>
            <person name="Bourzgui I."/>
            <person name="Brown A."/>
            <person name="Cahill P."/>
            <person name="Channer S."/>
            <person name="Cheshatsang Y."/>
            <person name="Chuda L."/>
            <person name="Citroen M."/>
            <person name="Collymore A."/>
            <person name="Cooke P."/>
            <person name="Costello M."/>
            <person name="D'Aco K."/>
            <person name="Daza R."/>
            <person name="De Haan G."/>
            <person name="DeGray S."/>
            <person name="DeMaso C."/>
            <person name="Dhargay N."/>
            <person name="Dooley K."/>
            <person name="Dooley E."/>
            <person name="Doricent M."/>
            <person name="Dorje P."/>
            <person name="Dorjee K."/>
            <person name="Dupes A."/>
            <person name="Elong R."/>
            <person name="Falk J."/>
            <person name="Farina A."/>
            <person name="Faro S."/>
            <person name="Ferguson D."/>
            <person name="Fisher S."/>
            <person name="Foley C.D."/>
            <person name="Franke A."/>
            <person name="Friedrich D."/>
            <person name="Gadbois L."/>
            <person name="Gearin G."/>
            <person name="Gearin C.R."/>
            <person name="Giannoukos G."/>
            <person name="Goode T."/>
            <person name="Graham J."/>
            <person name="Grandbois E."/>
            <person name="Grewal S."/>
            <person name="Gyaltsen K."/>
            <person name="Hafez N."/>
            <person name="Hagos B."/>
            <person name="Hall J."/>
            <person name="Henson C."/>
            <person name="Hollinger A."/>
            <person name="Honan T."/>
            <person name="Huard M.D."/>
            <person name="Hughes L."/>
            <person name="Hurhula B."/>
            <person name="Husby M.E."/>
            <person name="Kamat A."/>
            <person name="Kanga B."/>
            <person name="Kashin S."/>
            <person name="Khazanovich D."/>
            <person name="Kisner P."/>
            <person name="Lance K."/>
            <person name="Lara M."/>
            <person name="Lee W."/>
            <person name="Lennon N."/>
            <person name="Letendre F."/>
            <person name="LeVine R."/>
            <person name="Lipovsky A."/>
            <person name="Liu X."/>
            <person name="Liu J."/>
            <person name="Liu S."/>
            <person name="Lokyitsang T."/>
            <person name="Lokyitsang Y."/>
            <person name="Lubonja R."/>
            <person name="Lui A."/>
            <person name="MacDonald P."/>
            <person name="Magnisalis V."/>
            <person name="Maru K."/>
            <person name="Matthews C."/>
            <person name="McCusker W."/>
            <person name="McDonough S."/>
            <person name="Mehta T."/>
            <person name="Meldrim J."/>
            <person name="Meneus L."/>
            <person name="Mihai O."/>
            <person name="Mihalev A."/>
            <person name="Mihova T."/>
            <person name="Mittelman R."/>
            <person name="Mlenga V."/>
            <person name="Montmayeur A."/>
            <person name="Mulrain L."/>
            <person name="Navidi A."/>
            <person name="Naylor J."/>
            <person name="Negash T."/>
            <person name="Nguyen T."/>
            <person name="Nguyen N."/>
            <person name="Nicol R."/>
            <person name="Norbu C."/>
            <person name="Norbu N."/>
            <person name="Novod N."/>
            <person name="O'Neill B."/>
            <person name="Osman S."/>
            <person name="Markiewicz E."/>
            <person name="Oyono O.L."/>
            <person name="Patti C."/>
            <person name="Phunkhang P."/>
            <person name="Pierre F."/>
            <person name="Priest M."/>
            <person name="Raghuraman S."/>
            <person name="Rege F."/>
            <person name="Reyes R."/>
            <person name="Rise C."/>
            <person name="Rogov P."/>
            <person name="Ross K."/>
            <person name="Ryan E."/>
            <person name="Settipalli S."/>
            <person name="Shea T."/>
            <person name="Sherpa N."/>
            <person name="Shi L."/>
            <person name="Shih D."/>
            <person name="Sparrow T."/>
            <person name="Spaulding J."/>
            <person name="Stalker J."/>
            <person name="Stange-Thomann N."/>
            <person name="Stavropoulos S."/>
            <person name="Stone C."/>
            <person name="Strader C."/>
            <person name="Tesfaye S."/>
            <person name="Thomson T."/>
            <person name="Thoulutsang Y."/>
            <person name="Thoulutsang D."/>
            <person name="Topham K."/>
            <person name="Topping I."/>
            <person name="Tsamla T."/>
            <person name="Vassiliev H."/>
            <person name="Vo A."/>
            <person name="Wangchuk T."/>
            <person name="Wangdi T."/>
            <person name="Weiand M."/>
            <person name="Wilkinson J."/>
            <person name="Wilson A."/>
            <person name="Yadav S."/>
            <person name="Young G."/>
            <person name="Yu Q."/>
            <person name="Zembek L."/>
            <person name="Zhong D."/>
            <person name="Zimmer A."/>
            <person name="Zwirko Z."/>
            <person name="Jaffe D.B."/>
            <person name="Alvarez P."/>
            <person name="Brockman W."/>
            <person name="Butler J."/>
            <person name="Chin C."/>
            <person name="Gnerre S."/>
            <person name="Grabherr M."/>
            <person name="Kleber M."/>
            <person name="Mauceli E."/>
            <person name="MacCallum I."/>
        </authorList>
    </citation>
    <scope>NUCLEOTIDE SEQUENCE [LARGE SCALE GENOMIC DNA]</scope>
    <source>
        <strain evidence="2">Tucson 15081-1352.22</strain>
    </source>
</reference>
<evidence type="ECO:0000313" key="2">
    <source>
        <dbReference type="Proteomes" id="UP000009192"/>
    </source>
</evidence>
<sequence>MKSLSVGVRVETNNLAYKHIQFTNCLHSCRVSTASECERRIQTKSEKQNQNPNQAELRKCRTSLEKRPFSAQDKLTKKMARHKCKFRK</sequence>
<name>A0A0Q9X586_DROMO</name>
<keyword evidence="2" id="KW-1185">Reference proteome</keyword>
<gene>
    <name evidence="1" type="primary">Dmoj\GI25963</name>
    <name evidence="1" type="ORF">Dmoj_GI25963</name>
</gene>
<dbReference type="InParanoid" id="A0A0Q9X586"/>
<dbReference type="KEGG" id="dmo:Dmoj_GI25963"/>
<dbReference type="EMBL" id="CH933807">
    <property type="protein sequence ID" value="KRG03311.1"/>
    <property type="molecule type" value="Genomic_DNA"/>
</dbReference>
<proteinExistence type="predicted"/>
<organism evidence="1 2">
    <name type="scientific">Drosophila mojavensis</name>
    <name type="common">Fruit fly</name>
    <dbReference type="NCBI Taxonomy" id="7230"/>
    <lineage>
        <taxon>Eukaryota</taxon>
        <taxon>Metazoa</taxon>
        <taxon>Ecdysozoa</taxon>
        <taxon>Arthropoda</taxon>
        <taxon>Hexapoda</taxon>
        <taxon>Insecta</taxon>
        <taxon>Pterygota</taxon>
        <taxon>Neoptera</taxon>
        <taxon>Endopterygota</taxon>
        <taxon>Diptera</taxon>
        <taxon>Brachycera</taxon>
        <taxon>Muscomorpha</taxon>
        <taxon>Ephydroidea</taxon>
        <taxon>Drosophilidae</taxon>
        <taxon>Drosophila</taxon>
    </lineage>
</organism>
<accession>A0A0Q9X586</accession>
<protein>
    <submittedName>
        <fullName evidence="1">Uncharacterized protein</fullName>
    </submittedName>
</protein>